<evidence type="ECO:0000256" key="4">
    <source>
        <dbReference type="ARBA" id="ARBA00022989"/>
    </source>
</evidence>
<reference evidence="9" key="1">
    <citation type="journal article" date="2023" name="G3 (Bethesda)">
        <title>Whole genome assemblies of Zophobas morio and Tenebrio molitor.</title>
        <authorList>
            <person name="Kaur S."/>
            <person name="Stinson S.A."/>
            <person name="diCenzo G.C."/>
        </authorList>
    </citation>
    <scope>NUCLEOTIDE SEQUENCE</scope>
    <source>
        <strain evidence="9">QUZm001</strain>
    </source>
</reference>
<dbReference type="PANTHER" id="PTHR21143:SF133">
    <property type="entry name" value="GUSTATORY AND PHEROMONE RECEPTOR 32A-RELATED"/>
    <property type="match status" value="1"/>
</dbReference>
<evidence type="ECO:0000256" key="1">
    <source>
        <dbReference type="ARBA" id="ARBA00004651"/>
    </source>
</evidence>
<keyword evidence="7 8" id="KW-0807">Transducer</keyword>
<comment type="caution">
    <text evidence="9">The sequence shown here is derived from an EMBL/GenBank/DDBJ whole genome shotgun (WGS) entry which is preliminary data.</text>
</comment>
<dbReference type="GO" id="GO:0050909">
    <property type="term" value="P:sensory perception of taste"/>
    <property type="evidence" value="ECO:0007669"/>
    <property type="project" value="InterPro"/>
</dbReference>
<evidence type="ECO:0000256" key="2">
    <source>
        <dbReference type="ARBA" id="ARBA00022475"/>
    </source>
</evidence>
<comment type="similarity">
    <text evidence="8">Belongs to the insect chemoreceptor superfamily. Gustatory receptor (GR) family.</text>
</comment>
<keyword evidence="2 8" id="KW-1003">Cell membrane</keyword>
<evidence type="ECO:0000256" key="6">
    <source>
        <dbReference type="ARBA" id="ARBA00023170"/>
    </source>
</evidence>
<comment type="subcellular location">
    <subcellularLocation>
        <location evidence="1 8">Cell membrane</location>
        <topology evidence="1 8">Multi-pass membrane protein</topology>
    </subcellularLocation>
</comment>
<dbReference type="InterPro" id="IPR013604">
    <property type="entry name" value="7TM_chemorcpt"/>
</dbReference>
<keyword evidence="6 8" id="KW-0675">Receptor</keyword>
<dbReference type="GO" id="GO:0007165">
    <property type="term" value="P:signal transduction"/>
    <property type="evidence" value="ECO:0007669"/>
    <property type="project" value="UniProtKB-KW"/>
</dbReference>
<feature type="transmembrane region" description="Helical" evidence="8">
    <location>
        <begin position="241"/>
        <end position="259"/>
    </location>
</feature>
<dbReference type="Pfam" id="PF08395">
    <property type="entry name" value="7tm_7"/>
    <property type="match status" value="1"/>
</dbReference>
<sequence>MCLLQNTPILLKHIYILTGIFQLTLKKWPFLWYLPCYTFYGYLFYLYYHTPNDYNPTFVILDVYATTQNVAFVTICVISFHRRRHSLNDVLTQLDTIEAKLTFGRKYDPDWCPRILLALLVSFFFYFPFMNSPAIMLFFPVFPLVLNCFDVLFLNDVLAKFLHSFKAINDNIKTMNVQLIQDLSSTHFTLVTLASKICKNFEVTLIAAFLLWFDMAVETVYYVVVLIAHGGRDGLDYACNVTWVIYYFVWLFVVVKIFARVEAEANQTSEFVHDVWGKYIQKGLTDKKICHLQLVSVGFLNNKLRFTVRGIFYLNWTFCHTMVAAVTTYVVILVQFDI</sequence>
<evidence type="ECO:0000313" key="10">
    <source>
        <dbReference type="Proteomes" id="UP001168821"/>
    </source>
</evidence>
<dbReference type="Proteomes" id="UP001168821">
    <property type="component" value="Unassembled WGS sequence"/>
</dbReference>
<evidence type="ECO:0000256" key="7">
    <source>
        <dbReference type="ARBA" id="ARBA00023224"/>
    </source>
</evidence>
<feature type="transmembrane region" description="Helical" evidence="8">
    <location>
        <begin position="30"/>
        <end position="48"/>
    </location>
</feature>
<keyword evidence="5 8" id="KW-0472">Membrane</keyword>
<feature type="transmembrane region" description="Helical" evidence="8">
    <location>
        <begin position="135"/>
        <end position="154"/>
    </location>
</feature>
<feature type="transmembrane region" description="Helical" evidence="8">
    <location>
        <begin position="313"/>
        <end position="336"/>
    </location>
</feature>
<comment type="function">
    <text evidence="8">Gustatory receptor which mediates acceptance or avoidance behavior, depending on its substrates.</text>
</comment>
<feature type="transmembrane region" description="Helical" evidence="8">
    <location>
        <begin position="111"/>
        <end position="129"/>
    </location>
</feature>
<feature type="transmembrane region" description="Helical" evidence="8">
    <location>
        <begin position="60"/>
        <end position="80"/>
    </location>
</feature>
<dbReference type="GO" id="GO:0005886">
    <property type="term" value="C:plasma membrane"/>
    <property type="evidence" value="ECO:0007669"/>
    <property type="project" value="UniProtKB-SubCell"/>
</dbReference>
<evidence type="ECO:0000256" key="8">
    <source>
        <dbReference type="RuleBase" id="RU363108"/>
    </source>
</evidence>
<name>A0AA38HSE1_9CUCU</name>
<proteinExistence type="inferred from homology"/>
<keyword evidence="10" id="KW-1185">Reference proteome</keyword>
<dbReference type="EMBL" id="JALNTZ010000009">
    <property type="protein sequence ID" value="KAJ3641792.1"/>
    <property type="molecule type" value="Genomic_DNA"/>
</dbReference>
<evidence type="ECO:0000256" key="5">
    <source>
        <dbReference type="ARBA" id="ARBA00023136"/>
    </source>
</evidence>
<accession>A0AA38HSE1</accession>
<evidence type="ECO:0000256" key="3">
    <source>
        <dbReference type="ARBA" id="ARBA00022692"/>
    </source>
</evidence>
<protein>
    <recommendedName>
        <fullName evidence="8">Gustatory receptor</fullName>
    </recommendedName>
</protein>
<feature type="transmembrane region" description="Helical" evidence="8">
    <location>
        <begin position="205"/>
        <end position="229"/>
    </location>
</feature>
<dbReference type="PANTHER" id="PTHR21143">
    <property type="entry name" value="INVERTEBRATE GUSTATORY RECEPTOR"/>
    <property type="match status" value="1"/>
</dbReference>
<keyword evidence="3 8" id="KW-0812">Transmembrane</keyword>
<dbReference type="GO" id="GO:0043025">
    <property type="term" value="C:neuronal cell body"/>
    <property type="evidence" value="ECO:0007669"/>
    <property type="project" value="TreeGrafter"/>
</dbReference>
<dbReference type="GO" id="GO:0030424">
    <property type="term" value="C:axon"/>
    <property type="evidence" value="ECO:0007669"/>
    <property type="project" value="TreeGrafter"/>
</dbReference>
<dbReference type="GO" id="GO:0030425">
    <property type="term" value="C:dendrite"/>
    <property type="evidence" value="ECO:0007669"/>
    <property type="project" value="TreeGrafter"/>
</dbReference>
<organism evidence="9 10">
    <name type="scientific">Zophobas morio</name>
    <dbReference type="NCBI Taxonomy" id="2755281"/>
    <lineage>
        <taxon>Eukaryota</taxon>
        <taxon>Metazoa</taxon>
        <taxon>Ecdysozoa</taxon>
        <taxon>Arthropoda</taxon>
        <taxon>Hexapoda</taxon>
        <taxon>Insecta</taxon>
        <taxon>Pterygota</taxon>
        <taxon>Neoptera</taxon>
        <taxon>Endopterygota</taxon>
        <taxon>Coleoptera</taxon>
        <taxon>Polyphaga</taxon>
        <taxon>Cucujiformia</taxon>
        <taxon>Tenebrionidae</taxon>
        <taxon>Zophobas</taxon>
    </lineage>
</organism>
<dbReference type="AlphaFoldDB" id="A0AA38HSE1"/>
<gene>
    <name evidence="9" type="ORF">Zmor_028269</name>
</gene>
<evidence type="ECO:0000313" key="9">
    <source>
        <dbReference type="EMBL" id="KAJ3641792.1"/>
    </source>
</evidence>
<dbReference type="GO" id="GO:0007635">
    <property type="term" value="P:chemosensory behavior"/>
    <property type="evidence" value="ECO:0007669"/>
    <property type="project" value="TreeGrafter"/>
</dbReference>
<dbReference type="GO" id="GO:0008049">
    <property type="term" value="P:male courtship behavior"/>
    <property type="evidence" value="ECO:0007669"/>
    <property type="project" value="TreeGrafter"/>
</dbReference>
<keyword evidence="4 8" id="KW-1133">Transmembrane helix</keyword>